<evidence type="ECO:0000256" key="1">
    <source>
        <dbReference type="ARBA" id="ARBA00010613"/>
    </source>
</evidence>
<dbReference type="EMBL" id="AP022870">
    <property type="protein sequence ID" value="BCB79280.1"/>
    <property type="molecule type" value="Genomic_DNA"/>
</dbReference>
<protein>
    <submittedName>
        <fullName evidence="3">Hydrolase</fullName>
    </submittedName>
</protein>
<reference evidence="3 4" key="1">
    <citation type="submission" date="2020-03" db="EMBL/GenBank/DDBJ databases">
        <title>Whole genome shotgun sequence of Phytohabitans flavus NBRC 107702.</title>
        <authorList>
            <person name="Komaki H."/>
            <person name="Tamura T."/>
        </authorList>
    </citation>
    <scope>NUCLEOTIDE SEQUENCE [LARGE SCALE GENOMIC DNA]</scope>
    <source>
        <strain evidence="3 4">NBRC 107702</strain>
    </source>
</reference>
<dbReference type="InterPro" id="IPR001110">
    <property type="entry name" value="UPF0012_CS"/>
</dbReference>
<keyword evidence="4" id="KW-1185">Reference proteome</keyword>
<sequence length="270" mass="29094">MRLACWQAVVRREDGERRLERLTEVAARARRAGADLLVTPELSLTGYHATPAEVARTTEGAAALAERAAAIAAGAGVALLYGFPERSGAMTYNTVRLVDARGETVATYRKGHLFGPGERAAFAAGDHAVVQADLGGLRVGLMVCYDVEFPELVRAHALRGTDLLLVPSALARPWEFVAETLVPARAFESQLYIAYVNWVGSDGLDAYCGLTRVAGPDGRVRTAPAIGPDLLLADVRREVLDEAREATPYLADRRPELYSDLTAEAPHVRS</sequence>
<accession>A0A6F8XZN8</accession>
<feature type="domain" description="CN hydrolase" evidence="2">
    <location>
        <begin position="1"/>
        <end position="237"/>
    </location>
</feature>
<comment type="similarity">
    <text evidence="1">Belongs to the carbon-nitrogen hydrolase superfamily. NIT1/NIT2 family.</text>
</comment>
<dbReference type="InterPro" id="IPR036526">
    <property type="entry name" value="C-N_Hydrolase_sf"/>
</dbReference>
<dbReference type="PANTHER" id="PTHR23088:SF27">
    <property type="entry name" value="DEAMINATED GLUTATHIONE AMIDASE"/>
    <property type="match status" value="1"/>
</dbReference>
<dbReference type="GO" id="GO:0016787">
    <property type="term" value="F:hydrolase activity"/>
    <property type="evidence" value="ECO:0007669"/>
    <property type="project" value="UniProtKB-KW"/>
</dbReference>
<evidence type="ECO:0000259" key="2">
    <source>
        <dbReference type="PROSITE" id="PS50263"/>
    </source>
</evidence>
<keyword evidence="3" id="KW-0378">Hydrolase</keyword>
<gene>
    <name evidence="3" type="ORF">Pflav_056900</name>
</gene>
<organism evidence="3 4">
    <name type="scientific">Phytohabitans flavus</name>
    <dbReference type="NCBI Taxonomy" id="1076124"/>
    <lineage>
        <taxon>Bacteria</taxon>
        <taxon>Bacillati</taxon>
        <taxon>Actinomycetota</taxon>
        <taxon>Actinomycetes</taxon>
        <taxon>Micromonosporales</taxon>
        <taxon>Micromonosporaceae</taxon>
    </lineage>
</organism>
<dbReference type="KEGG" id="pfla:Pflav_056900"/>
<dbReference type="AlphaFoldDB" id="A0A6F8XZN8"/>
<dbReference type="PROSITE" id="PS01227">
    <property type="entry name" value="UPF0012"/>
    <property type="match status" value="1"/>
</dbReference>
<dbReference type="PANTHER" id="PTHR23088">
    <property type="entry name" value="NITRILASE-RELATED"/>
    <property type="match status" value="1"/>
</dbReference>
<dbReference type="RefSeq" id="WP_232071954.1">
    <property type="nucleotide sequence ID" value="NZ_AP022870.1"/>
</dbReference>
<dbReference type="InterPro" id="IPR003010">
    <property type="entry name" value="C-N_Hydrolase"/>
</dbReference>
<dbReference type="Pfam" id="PF00795">
    <property type="entry name" value="CN_hydrolase"/>
    <property type="match status" value="1"/>
</dbReference>
<dbReference type="PROSITE" id="PS50263">
    <property type="entry name" value="CN_HYDROLASE"/>
    <property type="match status" value="1"/>
</dbReference>
<reference evidence="3 4" key="2">
    <citation type="submission" date="2020-03" db="EMBL/GenBank/DDBJ databases">
        <authorList>
            <person name="Ichikawa N."/>
            <person name="Kimura A."/>
            <person name="Kitahashi Y."/>
            <person name="Uohara A."/>
        </authorList>
    </citation>
    <scope>NUCLEOTIDE SEQUENCE [LARGE SCALE GENOMIC DNA]</scope>
    <source>
        <strain evidence="3 4">NBRC 107702</strain>
    </source>
</reference>
<evidence type="ECO:0000313" key="4">
    <source>
        <dbReference type="Proteomes" id="UP000502508"/>
    </source>
</evidence>
<dbReference type="Gene3D" id="3.60.110.10">
    <property type="entry name" value="Carbon-nitrogen hydrolase"/>
    <property type="match status" value="1"/>
</dbReference>
<evidence type="ECO:0000313" key="3">
    <source>
        <dbReference type="EMBL" id="BCB79280.1"/>
    </source>
</evidence>
<name>A0A6F8XZN8_9ACTN</name>
<proteinExistence type="inferred from homology"/>
<dbReference type="Proteomes" id="UP000502508">
    <property type="component" value="Chromosome"/>
</dbReference>
<dbReference type="SUPFAM" id="SSF56317">
    <property type="entry name" value="Carbon-nitrogen hydrolase"/>
    <property type="match status" value="1"/>
</dbReference>